<reference evidence="1 2" key="1">
    <citation type="journal article" date="2016" name="Nat. Commun.">
        <title>Thousands of microbial genomes shed light on interconnected biogeochemical processes in an aquifer system.</title>
        <authorList>
            <person name="Anantharaman K."/>
            <person name="Brown C.T."/>
            <person name="Hug L.A."/>
            <person name="Sharon I."/>
            <person name="Castelle C.J."/>
            <person name="Probst A.J."/>
            <person name="Thomas B.C."/>
            <person name="Singh A."/>
            <person name="Wilkins M.J."/>
            <person name="Karaoz U."/>
            <person name="Brodie E.L."/>
            <person name="Williams K.H."/>
            <person name="Hubbard S.S."/>
            <person name="Banfield J.F."/>
        </authorList>
    </citation>
    <scope>NUCLEOTIDE SEQUENCE [LARGE SCALE GENOMIC DNA]</scope>
</reference>
<organism evidence="1 2">
    <name type="scientific">Candidatus Curtissbacteria bacterium RIFCSPLOWO2_01_FULL_42_50</name>
    <dbReference type="NCBI Taxonomy" id="1797730"/>
    <lineage>
        <taxon>Bacteria</taxon>
        <taxon>Candidatus Curtissiibacteriota</taxon>
    </lineage>
</organism>
<proteinExistence type="predicted"/>
<evidence type="ECO:0000313" key="1">
    <source>
        <dbReference type="EMBL" id="OGD98203.1"/>
    </source>
</evidence>
<comment type="caution">
    <text evidence="1">The sequence shown here is derived from an EMBL/GenBank/DDBJ whole genome shotgun (WGS) entry which is preliminary data.</text>
</comment>
<dbReference type="EMBL" id="MFBT01000041">
    <property type="protein sequence ID" value="OGD98203.1"/>
    <property type="molecule type" value="Genomic_DNA"/>
</dbReference>
<evidence type="ECO:0000313" key="2">
    <source>
        <dbReference type="Proteomes" id="UP000177039"/>
    </source>
</evidence>
<dbReference type="Proteomes" id="UP000177039">
    <property type="component" value="Unassembled WGS sequence"/>
</dbReference>
<sequence length="108" mass="12527">MSQGDPLIYNGFKMLRTQIYLPEYEYRKLKEKAKVADKTFAQVVREFIRVGLNQEESKTFKKKKTKLKPKMSGAEYLLEMAREAERLGFEGPPDSSVTVDEVLYGLKK</sequence>
<gene>
    <name evidence="1" type="ORF">A3B54_02300</name>
</gene>
<accession>A0A1F5H246</accession>
<dbReference type="AlphaFoldDB" id="A0A1F5H246"/>
<name>A0A1F5H246_9BACT</name>
<evidence type="ECO:0008006" key="3">
    <source>
        <dbReference type="Google" id="ProtNLM"/>
    </source>
</evidence>
<protein>
    <recommendedName>
        <fullName evidence="3">Ribbon-helix-helix protein CopG domain-containing protein</fullName>
    </recommendedName>
</protein>